<gene>
    <name evidence="2" type="ORF">D7I43_20735</name>
</gene>
<feature type="region of interest" description="Disordered" evidence="1">
    <location>
        <begin position="1"/>
        <end position="33"/>
    </location>
</feature>
<protein>
    <submittedName>
        <fullName evidence="2">Uncharacterized protein</fullName>
    </submittedName>
</protein>
<evidence type="ECO:0000256" key="1">
    <source>
        <dbReference type="SAM" id="MobiDB-lite"/>
    </source>
</evidence>
<sequence length="270" mass="28153">MSAGVRMRTSVQDTDGLDEHLSRPVGGQVGAGGDGGLLPDRMGEQAVQGLVPLHPRNPVGDDHLCEQAFREITPHRARRDHLAGCGGEPRGQLVPVGACDRCAGERDLEELLQPARTVGAVNVGAPAQKGRGGDGGGEVPIDGVDQGDQAARLYIEQLLVAADGKMGYAYRGGLPAGDAVGTGAFRPTSALEGLGEPVRRHPARMSAVEAVHPQQPGDAVLVRGPASADGRRAGSPWRSTSTTRESVSGPHRPFIARRAAECNNVVTKRD</sequence>
<organism evidence="2 3">
    <name type="scientific">Micromonospora globbae</name>
    <dbReference type="NCBI Taxonomy" id="1894969"/>
    <lineage>
        <taxon>Bacteria</taxon>
        <taxon>Bacillati</taxon>
        <taxon>Actinomycetota</taxon>
        <taxon>Actinomycetes</taxon>
        <taxon>Micromonosporales</taxon>
        <taxon>Micromonosporaceae</taxon>
        <taxon>Micromonospora</taxon>
    </lineage>
</organism>
<evidence type="ECO:0000313" key="3">
    <source>
        <dbReference type="Proteomes" id="UP000285744"/>
    </source>
</evidence>
<dbReference type="AlphaFoldDB" id="A0A420EXN5"/>
<dbReference type="Proteomes" id="UP000285744">
    <property type="component" value="Unassembled WGS sequence"/>
</dbReference>
<dbReference type="EMBL" id="RAQQ01000015">
    <property type="protein sequence ID" value="RKF25492.1"/>
    <property type="molecule type" value="Genomic_DNA"/>
</dbReference>
<comment type="caution">
    <text evidence="2">The sequence shown here is derived from an EMBL/GenBank/DDBJ whole genome shotgun (WGS) entry which is preliminary data.</text>
</comment>
<feature type="compositionally biased region" description="Polar residues" evidence="1">
    <location>
        <begin position="237"/>
        <end position="246"/>
    </location>
</feature>
<proteinExistence type="predicted"/>
<accession>A0A420EXN5</accession>
<reference evidence="2 3" key="1">
    <citation type="journal article" date="2018" name="Int. J. Syst. Evol. Microbiol.">
        <title>Micromonospora globbae sp. nov., an endophytic actinomycete isolated from roots of Globba winitii C. H. Wright.</title>
        <authorList>
            <person name="Kuncharoen N."/>
            <person name="Pittayakhajonwut P."/>
            <person name="Tanasupawat S."/>
        </authorList>
    </citation>
    <scope>NUCLEOTIDE SEQUENCE [LARGE SCALE GENOMIC DNA]</scope>
    <source>
        <strain evidence="2 3">WPS1-2</strain>
    </source>
</reference>
<feature type="region of interest" description="Disordered" evidence="1">
    <location>
        <begin position="225"/>
        <end position="253"/>
    </location>
</feature>
<feature type="region of interest" description="Disordered" evidence="1">
    <location>
        <begin position="124"/>
        <end position="144"/>
    </location>
</feature>
<evidence type="ECO:0000313" key="2">
    <source>
        <dbReference type="EMBL" id="RKF25492.1"/>
    </source>
</evidence>
<name>A0A420EXN5_9ACTN</name>